<reference evidence="1 2" key="1">
    <citation type="submission" date="2016-10" db="EMBL/GenBank/DDBJ databases">
        <title>The genome sequence of Colletotrichum fioriniae PJ7.</title>
        <authorList>
            <person name="Baroncelli R."/>
        </authorList>
    </citation>
    <scope>NUCLEOTIDE SEQUENCE [LARGE SCALE GENOMIC DNA]</scope>
    <source>
        <strain evidence="1 2">IMI 309622</strain>
    </source>
</reference>
<accession>A0AAI9ZBB5</accession>
<name>A0AAI9ZBB5_9PEZI</name>
<dbReference type="RefSeq" id="XP_060320311.1">
    <property type="nucleotide sequence ID" value="XM_060448873.1"/>
</dbReference>
<organism evidence="1 2">
    <name type="scientific">Colletotrichum costaricense</name>
    <dbReference type="NCBI Taxonomy" id="1209916"/>
    <lineage>
        <taxon>Eukaryota</taxon>
        <taxon>Fungi</taxon>
        <taxon>Dikarya</taxon>
        <taxon>Ascomycota</taxon>
        <taxon>Pezizomycotina</taxon>
        <taxon>Sordariomycetes</taxon>
        <taxon>Hypocreomycetidae</taxon>
        <taxon>Glomerellales</taxon>
        <taxon>Glomerellaceae</taxon>
        <taxon>Colletotrichum</taxon>
        <taxon>Colletotrichum acutatum species complex</taxon>
    </lineage>
</organism>
<dbReference type="GeneID" id="85332420"/>
<sequence>MSSIIQPHDDYQTSDIARHEAHWRPPCLYVITTRLFLLRMTRPLWRQTRSTDIFQVQTLSMSDKSLPQAGIFPPATIARSHHARDAAQTVRTSDAYTHTVRGGQHSVIVMV</sequence>
<proteinExistence type="predicted"/>
<dbReference type="Proteomes" id="UP001240678">
    <property type="component" value="Unassembled WGS sequence"/>
</dbReference>
<dbReference type="AlphaFoldDB" id="A0AAI9ZBB5"/>
<protein>
    <submittedName>
        <fullName evidence="1">Uncharacterized protein</fullName>
    </submittedName>
</protein>
<keyword evidence="2" id="KW-1185">Reference proteome</keyword>
<comment type="caution">
    <text evidence="1">The sequence shown here is derived from an EMBL/GenBank/DDBJ whole genome shotgun (WGS) entry which is preliminary data.</text>
</comment>
<evidence type="ECO:0000313" key="2">
    <source>
        <dbReference type="Proteomes" id="UP001240678"/>
    </source>
</evidence>
<dbReference type="EMBL" id="MOOE01000001">
    <property type="protein sequence ID" value="KAK1539362.1"/>
    <property type="molecule type" value="Genomic_DNA"/>
</dbReference>
<gene>
    <name evidence="1" type="ORF">CCOS01_00676</name>
</gene>
<evidence type="ECO:0000313" key="1">
    <source>
        <dbReference type="EMBL" id="KAK1539362.1"/>
    </source>
</evidence>